<dbReference type="EMBL" id="ACIN03000004">
    <property type="protein sequence ID" value="ESK66011.1"/>
    <property type="molecule type" value="Genomic_DNA"/>
</dbReference>
<protein>
    <submittedName>
        <fullName evidence="1">Uncharacterized protein</fullName>
    </submittedName>
</protein>
<reference evidence="1" key="1">
    <citation type="submission" date="2013-06" db="EMBL/GenBank/DDBJ databases">
        <authorList>
            <person name="Weinstock G."/>
            <person name="Sodergren E."/>
            <person name="Clifton S."/>
            <person name="Fulton L."/>
            <person name="Fulton B."/>
            <person name="Courtney L."/>
            <person name="Fronick C."/>
            <person name="Harrison M."/>
            <person name="Strong C."/>
            <person name="Farmer C."/>
            <person name="Delahaunty K."/>
            <person name="Markovic C."/>
            <person name="Hall O."/>
            <person name="Minx P."/>
            <person name="Tomlinson C."/>
            <person name="Mitreva M."/>
            <person name="Nelson J."/>
            <person name="Hou S."/>
            <person name="Wollam A."/>
            <person name="Pepin K.H."/>
            <person name="Johnson M."/>
            <person name="Bhonagiri V."/>
            <person name="Nash W.E."/>
            <person name="Warren W."/>
            <person name="Chinwalla A."/>
            <person name="Mardis E.R."/>
            <person name="Wilson R.K."/>
        </authorList>
    </citation>
    <scope>NUCLEOTIDE SEQUENCE [LARGE SCALE GENOMIC DNA]</scope>
    <source>
        <strain evidence="1">ATCC 49176</strain>
    </source>
</reference>
<dbReference type="AlphaFoldDB" id="W1Q498"/>
<dbReference type="Proteomes" id="UP000019050">
    <property type="component" value="Unassembled WGS sequence"/>
</dbReference>
<dbReference type="HOGENOM" id="CLU_2340356_0_0_9"/>
<dbReference type="STRING" id="592010.GCWU000182_000745"/>
<gene>
    <name evidence="1" type="ORF">GCWU000182_000745</name>
</gene>
<organism evidence="1 2">
    <name type="scientific">Abiotrophia defectiva ATCC 49176</name>
    <dbReference type="NCBI Taxonomy" id="592010"/>
    <lineage>
        <taxon>Bacteria</taxon>
        <taxon>Bacillati</taxon>
        <taxon>Bacillota</taxon>
        <taxon>Bacilli</taxon>
        <taxon>Lactobacillales</taxon>
        <taxon>Aerococcaceae</taxon>
        <taxon>Abiotrophia</taxon>
    </lineage>
</organism>
<evidence type="ECO:0000313" key="1">
    <source>
        <dbReference type="EMBL" id="ESK66011.1"/>
    </source>
</evidence>
<sequence length="97" mass="10928">MKKGDVNMVEGDPNVLAEYRLGKINTLHDMGLHWQTIAGINFKTGKNRVKHHIDAAKLALSNADVELSNYFTGETATTCKELFQHYQSELNKIIIDL</sequence>
<comment type="caution">
    <text evidence="1">The sequence shown here is derived from an EMBL/GenBank/DDBJ whole genome shotgun (WGS) entry which is preliminary data.</text>
</comment>
<proteinExistence type="predicted"/>
<accession>W1Q498</accession>
<keyword evidence="2" id="KW-1185">Reference proteome</keyword>
<name>W1Q498_ABIDE</name>
<evidence type="ECO:0000313" key="2">
    <source>
        <dbReference type="Proteomes" id="UP000019050"/>
    </source>
</evidence>